<evidence type="ECO:0000259" key="7">
    <source>
        <dbReference type="Pfam" id="PF20636"/>
    </source>
</evidence>
<dbReference type="EMBL" id="JAFEKC020000005">
    <property type="protein sequence ID" value="KAK0514208.1"/>
    <property type="molecule type" value="Genomic_DNA"/>
</dbReference>
<feature type="compositionally biased region" description="Acidic residues" evidence="6">
    <location>
        <begin position="77"/>
        <end position="91"/>
    </location>
</feature>
<reference evidence="8" key="1">
    <citation type="submission" date="2023-03" db="EMBL/GenBank/DDBJ databases">
        <title>Complete genome of Cladonia borealis.</title>
        <authorList>
            <person name="Park H."/>
        </authorList>
    </citation>
    <scope>NUCLEOTIDE SEQUENCE</scope>
    <source>
        <strain evidence="8">ANT050790</strain>
    </source>
</reference>
<name>A0AA39R6H3_9LECA</name>
<evidence type="ECO:0000256" key="3">
    <source>
        <dbReference type="ARBA" id="ARBA00022664"/>
    </source>
</evidence>
<dbReference type="CDD" id="cd22851">
    <property type="entry name" value="SMN_N"/>
    <property type="match status" value="1"/>
</dbReference>
<organism evidence="8 9">
    <name type="scientific">Cladonia borealis</name>
    <dbReference type="NCBI Taxonomy" id="184061"/>
    <lineage>
        <taxon>Eukaryota</taxon>
        <taxon>Fungi</taxon>
        <taxon>Dikarya</taxon>
        <taxon>Ascomycota</taxon>
        <taxon>Pezizomycotina</taxon>
        <taxon>Lecanoromycetes</taxon>
        <taxon>OSLEUM clade</taxon>
        <taxon>Lecanoromycetidae</taxon>
        <taxon>Lecanorales</taxon>
        <taxon>Lecanorineae</taxon>
        <taxon>Cladoniaceae</taxon>
        <taxon>Cladonia</taxon>
    </lineage>
</organism>
<feature type="compositionally biased region" description="Polar residues" evidence="6">
    <location>
        <begin position="94"/>
        <end position="114"/>
    </location>
</feature>
<dbReference type="CDD" id="cd22852">
    <property type="entry name" value="SMN_C"/>
    <property type="match status" value="1"/>
</dbReference>
<dbReference type="GO" id="GO:0006397">
    <property type="term" value="P:mRNA processing"/>
    <property type="evidence" value="ECO:0007669"/>
    <property type="project" value="UniProtKB-KW"/>
</dbReference>
<dbReference type="AlphaFoldDB" id="A0AA39R6H3"/>
<dbReference type="GO" id="GO:0008380">
    <property type="term" value="P:RNA splicing"/>
    <property type="evidence" value="ECO:0007669"/>
    <property type="project" value="UniProtKB-KW"/>
</dbReference>
<keyword evidence="9" id="KW-1185">Reference proteome</keyword>
<feature type="compositionally biased region" description="Polar residues" evidence="6">
    <location>
        <begin position="59"/>
        <end position="76"/>
    </location>
</feature>
<proteinExistence type="inferred from homology"/>
<comment type="caution">
    <text evidence="8">The sequence shown here is derived from an EMBL/GenBank/DDBJ whole genome shotgun (WGS) entry which is preliminary data.</text>
</comment>
<dbReference type="Pfam" id="PF20635">
    <property type="entry name" value="SMN_YG-box"/>
    <property type="match status" value="1"/>
</dbReference>
<evidence type="ECO:0000256" key="2">
    <source>
        <dbReference type="ARBA" id="ARBA00005371"/>
    </source>
</evidence>
<evidence type="ECO:0000313" key="8">
    <source>
        <dbReference type="EMBL" id="KAK0514208.1"/>
    </source>
</evidence>
<evidence type="ECO:0000256" key="6">
    <source>
        <dbReference type="SAM" id="MobiDB-lite"/>
    </source>
</evidence>
<keyword evidence="4" id="KW-0508">mRNA splicing</keyword>
<feature type="domain" description="Survival Motor Neuron Gemin2-binding" evidence="7">
    <location>
        <begin position="11"/>
        <end position="31"/>
    </location>
</feature>
<dbReference type="InterPro" id="IPR049481">
    <property type="entry name" value="SMN_G2-BD"/>
</dbReference>
<dbReference type="Proteomes" id="UP001166286">
    <property type="component" value="Unassembled WGS sequence"/>
</dbReference>
<dbReference type="Pfam" id="PF20636">
    <property type="entry name" value="SMN_G2-BD"/>
    <property type="match status" value="1"/>
</dbReference>
<sequence length="173" mass="19272">MGKKRKQLSHAEIWDDSALVQSWDEALAEYKLYHSIHARGERVEDVIKDVEAGSKEADTNGTNITQSELPLQTNDTMSEELEDGELEEEAENGQVVTNGDSTQKAHEFSSSMPEQMQPPFKPSVAKGKQPMPDAILGSVQDEALKNLMMSWYYAGYYTGLYEGQQQAQSGIPK</sequence>
<evidence type="ECO:0000256" key="5">
    <source>
        <dbReference type="ARBA" id="ARBA00023242"/>
    </source>
</evidence>
<comment type="similarity">
    <text evidence="2">Belongs to the SMN family.</text>
</comment>
<evidence type="ECO:0000256" key="4">
    <source>
        <dbReference type="ARBA" id="ARBA00023187"/>
    </source>
</evidence>
<comment type="subcellular location">
    <subcellularLocation>
        <location evidence="1">Nucleus</location>
    </subcellularLocation>
</comment>
<keyword evidence="3" id="KW-0507">mRNA processing</keyword>
<evidence type="ECO:0000256" key="1">
    <source>
        <dbReference type="ARBA" id="ARBA00004123"/>
    </source>
</evidence>
<dbReference type="InterPro" id="IPR040424">
    <property type="entry name" value="Smn1"/>
</dbReference>
<evidence type="ECO:0000313" key="9">
    <source>
        <dbReference type="Proteomes" id="UP001166286"/>
    </source>
</evidence>
<dbReference type="PANTHER" id="PTHR39267">
    <property type="entry name" value="SURVIVAL MOTOR NEURON-LIKE PROTEIN 1"/>
    <property type="match status" value="1"/>
</dbReference>
<gene>
    <name evidence="8" type="ORF">JMJ35_002825</name>
</gene>
<dbReference type="InterPro" id="IPR047313">
    <property type="entry name" value="SMN_C"/>
</dbReference>
<accession>A0AA39R6H3</accession>
<dbReference type="PANTHER" id="PTHR39267:SF1">
    <property type="entry name" value="SURVIVAL MOTOR NEURON PROTEIN"/>
    <property type="match status" value="1"/>
</dbReference>
<protein>
    <recommendedName>
        <fullName evidence="7">Survival Motor Neuron Gemin2-binding domain-containing protein</fullName>
    </recommendedName>
</protein>
<feature type="region of interest" description="Disordered" evidence="6">
    <location>
        <begin position="53"/>
        <end position="132"/>
    </location>
</feature>
<dbReference type="GO" id="GO:0005634">
    <property type="term" value="C:nucleus"/>
    <property type="evidence" value="ECO:0007669"/>
    <property type="project" value="UniProtKB-SubCell"/>
</dbReference>
<keyword evidence="5" id="KW-0539">Nucleus</keyword>